<evidence type="ECO:0000313" key="2">
    <source>
        <dbReference type="Proteomes" id="UP001162501"/>
    </source>
</evidence>
<organism evidence="1 2">
    <name type="scientific">Rangifer tarandus platyrhynchus</name>
    <name type="common">Svalbard reindeer</name>
    <dbReference type="NCBI Taxonomy" id="3082113"/>
    <lineage>
        <taxon>Eukaryota</taxon>
        <taxon>Metazoa</taxon>
        <taxon>Chordata</taxon>
        <taxon>Craniata</taxon>
        <taxon>Vertebrata</taxon>
        <taxon>Euteleostomi</taxon>
        <taxon>Mammalia</taxon>
        <taxon>Eutheria</taxon>
        <taxon>Laurasiatheria</taxon>
        <taxon>Artiodactyla</taxon>
        <taxon>Ruminantia</taxon>
        <taxon>Pecora</taxon>
        <taxon>Cervidae</taxon>
        <taxon>Odocoileinae</taxon>
        <taxon>Rangifer</taxon>
    </lineage>
</organism>
<dbReference type="EMBL" id="OX596106">
    <property type="protein sequence ID" value="CAI9701763.1"/>
    <property type="molecule type" value="Genomic_DNA"/>
</dbReference>
<gene>
    <name evidence="1" type="ORF">MRATA1EN3_LOCUS12976</name>
</gene>
<evidence type="ECO:0000313" key="1">
    <source>
        <dbReference type="EMBL" id="CAI9701763.1"/>
    </source>
</evidence>
<name>A0ACB0ENB1_RANTA</name>
<accession>A0ACB0ENB1</accession>
<dbReference type="Proteomes" id="UP001162501">
    <property type="component" value="Chromosome 22"/>
</dbReference>
<reference evidence="1" key="1">
    <citation type="submission" date="2023-05" db="EMBL/GenBank/DDBJ databases">
        <authorList>
            <consortium name="ELIXIR-Norway"/>
        </authorList>
    </citation>
    <scope>NUCLEOTIDE SEQUENCE</scope>
</reference>
<protein>
    <submittedName>
        <fullName evidence="1">Uncharacterized protein</fullName>
    </submittedName>
</protein>
<sequence>MSDHGWDSGKRQVEEEEISGESRRQGKQEGKEVAISTHLFEAKHQVADDESNCGWCPGARSSARPTLHVHRRCGESGNLKRKKPERLSRCAQAGAAGAGAPRSPGPLRARLPVLVRTPAPRVQAAAQPQRDGRQPPELVGENRGQLCAPRCWAEAPGPLPPGLRIEEGAGAGAVCPRAESVVSGTASPFQARGRATPQRFGARDPCPSRRVDCGLAPVPRRPLWALECTPLFWFHSRFPEKLILYQCCAGEACGKRDNAWRETGRAVLGSALSNRKAPRVGFLGYFRTRNPDCCSVRTEPGAGADFPSLGRGYHPVPVEDPEGEIVSRRKLETRNYSSGNREPAYPWPLTCGASSGAGFRGAVWAPSPGGDSQTRRRRGECGGAGERGLRRAGLQGPGTEFLVLRESTWKWSG</sequence>
<proteinExistence type="predicted"/>